<dbReference type="InterPro" id="IPR036188">
    <property type="entry name" value="FAD/NAD-bd_sf"/>
</dbReference>
<evidence type="ECO:0000256" key="2">
    <source>
        <dbReference type="SAM" id="Phobius"/>
    </source>
</evidence>
<feature type="transmembrane region" description="Helical" evidence="2">
    <location>
        <begin position="378"/>
        <end position="404"/>
    </location>
</feature>
<dbReference type="HOGENOM" id="CLU_023210_0_1_1"/>
<dbReference type="AlphaFoldDB" id="Q21794"/>
<name>Q21794_CAEEL</name>
<dbReference type="GO" id="GO:0004497">
    <property type="term" value="F:monooxygenase activity"/>
    <property type="evidence" value="ECO:0007669"/>
    <property type="project" value="UniProtKB-KW"/>
</dbReference>
<dbReference type="ExpressionAtlas" id="Q21794">
    <property type="expression patterns" value="baseline and differential"/>
</dbReference>
<dbReference type="Gene3D" id="3.50.50.60">
    <property type="entry name" value="FAD/NAD(P)-binding domain"/>
    <property type="match status" value="1"/>
</dbReference>
<evidence type="ECO:0000313" key="6">
    <source>
        <dbReference type="WormBase" id="R07B7.4a"/>
    </source>
</evidence>
<dbReference type="WormBase" id="R07B7.4a">
    <property type="protein sequence ID" value="CE42149"/>
    <property type="gene ID" value="WBGene00011088"/>
    <property type="gene designation" value="kmo-2"/>
</dbReference>
<reference evidence="4 5" key="1">
    <citation type="journal article" date="1998" name="Science">
        <title>Genome sequence of the nematode C. elegans: a platform for investigating biology.</title>
        <authorList>
            <consortium name="The C. elegans sequencing consortium"/>
            <person name="Sulson J.E."/>
            <person name="Waterston R."/>
        </authorList>
    </citation>
    <scope>NUCLEOTIDE SEQUENCE [LARGE SCALE GENOMIC DNA]</scope>
    <source>
        <strain evidence="4 5">Bristol N2</strain>
    </source>
</reference>
<organism evidence="4 5">
    <name type="scientific">Caenorhabditis elegans</name>
    <dbReference type="NCBI Taxonomy" id="6239"/>
    <lineage>
        <taxon>Eukaryota</taxon>
        <taxon>Metazoa</taxon>
        <taxon>Ecdysozoa</taxon>
        <taxon>Nematoda</taxon>
        <taxon>Chromadorea</taxon>
        <taxon>Rhabditida</taxon>
        <taxon>Rhabditina</taxon>
        <taxon>Rhabditomorpha</taxon>
        <taxon>Rhabditoidea</taxon>
        <taxon>Rhabditidae</taxon>
        <taxon>Peloderinae</taxon>
        <taxon>Caenorhabditis</taxon>
    </lineage>
</organism>
<dbReference type="GeneID" id="187655"/>
<feature type="transmembrane region" description="Helical" evidence="2">
    <location>
        <begin position="338"/>
        <end position="357"/>
    </location>
</feature>
<evidence type="ECO:0000313" key="5">
    <source>
        <dbReference type="Proteomes" id="UP000001940"/>
    </source>
</evidence>
<protein>
    <submittedName>
        <fullName evidence="4">FAD-binding domain-containing protein</fullName>
    </submittedName>
</protein>
<dbReference type="Bgee" id="WBGene00011088">
    <property type="expression patterns" value="Expressed in adult organism and 2 other cell types or tissues"/>
</dbReference>
<proteinExistence type="predicted"/>
<dbReference type="PRINTS" id="PR00420">
    <property type="entry name" value="RNGMNOXGNASE"/>
</dbReference>
<dbReference type="SUPFAM" id="SSF51905">
    <property type="entry name" value="FAD/NAD(P)-binding domain"/>
    <property type="match status" value="1"/>
</dbReference>
<dbReference type="Pfam" id="PF01494">
    <property type="entry name" value="FAD_binding_3"/>
    <property type="match status" value="1"/>
</dbReference>
<keyword evidence="2" id="KW-1133">Transmembrane helix</keyword>
<keyword evidence="5" id="KW-1185">Reference proteome</keyword>
<evidence type="ECO:0000256" key="1">
    <source>
        <dbReference type="ARBA" id="ARBA00023033"/>
    </source>
</evidence>
<feature type="domain" description="FAD-binding" evidence="3">
    <location>
        <begin position="12"/>
        <end position="305"/>
    </location>
</feature>
<dbReference type="OrthoDB" id="10053569at2759"/>
<dbReference type="PhylomeDB" id="Q21794"/>
<evidence type="ECO:0000313" key="4">
    <source>
        <dbReference type="EMBL" id="CAB00113.3"/>
    </source>
</evidence>
<dbReference type="Proteomes" id="UP000001940">
    <property type="component" value="Chromosome V"/>
</dbReference>
<evidence type="ECO:0000259" key="3">
    <source>
        <dbReference type="Pfam" id="PF01494"/>
    </source>
</evidence>
<dbReference type="AGR" id="WB:WBGene00011088"/>
<dbReference type="EMBL" id="BX284605">
    <property type="protein sequence ID" value="CAB00113.3"/>
    <property type="molecule type" value="Genomic_DNA"/>
</dbReference>
<dbReference type="InterPro" id="IPR002938">
    <property type="entry name" value="FAD-bd"/>
</dbReference>
<dbReference type="SMR" id="Q21794"/>
<sequence length="405" mass="46088">MENGKSINLALGVRAMSTMKRIGLKEKVIHIGVPIRDQIAHFGDTKGKLKRLPVLNDDDFILTINRQELSQILINEAEKYNNVKFHFNCKATKFDLKSESLIVQNSDNLSTVDGDLFLACDGAHSSIRRSLLKAPGFNFSQKYSEFGYIDLSVNSTQQCDLKLGTHYSWRRRGIILVAIVNKDQSLTVSMFATFSEFESNLVGPVESVLFFKNNFYEIFKILGEDHIRNTIARNKPQAIISVQCSQHVFFDKLVLMGDAAHAMVPFNGQGVNCGFEDCLVLQEIMDQYEEDELEDVIKEYSKVRTNETNIINQMEWDVNLTLTSSVHGSLGWIREIRAHIKLLLCFIFPSSFTLAAFSREKYSEIARKAQIVEKCTSLFTNVFIVFIISVISLFWYCVLAVLWAN</sequence>
<dbReference type="UCSC" id="R07B7.4.1">
    <property type="organism name" value="c. elegans"/>
</dbReference>
<keyword evidence="1" id="KW-0560">Oxidoreductase</keyword>
<dbReference type="RefSeq" id="NP_001359579.1">
    <property type="nucleotide sequence ID" value="NM_001373128.2"/>
</dbReference>
<accession>Q21794</accession>
<dbReference type="GO" id="GO:0071949">
    <property type="term" value="F:FAD binding"/>
    <property type="evidence" value="ECO:0007669"/>
    <property type="project" value="InterPro"/>
</dbReference>
<dbReference type="PANTHER" id="PTHR46028:SF1">
    <property type="entry name" value="FAD-BINDING DOMAIN-CONTAINING PROTEIN"/>
    <property type="match status" value="1"/>
</dbReference>
<dbReference type="PANTHER" id="PTHR46028">
    <property type="entry name" value="KYNURENINE 3-MONOOXYGENASE"/>
    <property type="match status" value="1"/>
</dbReference>
<gene>
    <name evidence="4 6" type="primary">kmo-2</name>
    <name evidence="4" type="ORF">CELE_R07B7.4</name>
    <name evidence="6" type="ORF">R07B7.4</name>
</gene>
<keyword evidence="1" id="KW-0503">Monooxygenase</keyword>
<keyword evidence="2" id="KW-0472">Membrane</keyword>
<dbReference type="CTD" id="187655"/>
<keyword evidence="2" id="KW-0812">Transmembrane</keyword>